<comment type="function">
    <text evidence="2">May play the central regulatory role in sporulation. It may be an element of the effector pathway responsible for the activation of sporulation genes in response to nutritional stress. Spo0A may act in concert with spo0H (a sigma factor) to control the expression of some genes that are critical to the sporulation process.</text>
</comment>
<dbReference type="InterPro" id="IPR001789">
    <property type="entry name" value="Sig_transdc_resp-reg_receiver"/>
</dbReference>
<dbReference type="GO" id="GO:0000160">
    <property type="term" value="P:phosphorelay signal transduction system"/>
    <property type="evidence" value="ECO:0007669"/>
    <property type="project" value="InterPro"/>
</dbReference>
<evidence type="ECO:0000313" key="5">
    <source>
        <dbReference type="EMBL" id="RPF46821.1"/>
    </source>
</evidence>
<dbReference type="Pfam" id="PF00072">
    <property type="entry name" value="Response_reg"/>
    <property type="match status" value="1"/>
</dbReference>
<feature type="domain" description="Response regulatory" evidence="4">
    <location>
        <begin position="2"/>
        <end position="68"/>
    </location>
</feature>
<dbReference type="EMBL" id="RKRE01000002">
    <property type="protein sequence ID" value="RPF46821.1"/>
    <property type="molecule type" value="Genomic_DNA"/>
</dbReference>
<keyword evidence="3" id="KW-0597">Phosphoprotein</keyword>
<dbReference type="SUPFAM" id="SSF52172">
    <property type="entry name" value="CheY-like"/>
    <property type="match status" value="1"/>
</dbReference>
<evidence type="ECO:0000256" key="3">
    <source>
        <dbReference type="PROSITE-ProRule" id="PRU00169"/>
    </source>
</evidence>
<evidence type="ECO:0000313" key="6">
    <source>
        <dbReference type="Proteomes" id="UP000282654"/>
    </source>
</evidence>
<feature type="modified residue" description="4-aspartylphosphate" evidence="3">
    <location>
        <position position="51"/>
    </location>
</feature>
<dbReference type="RefSeq" id="WP_170157729.1">
    <property type="nucleotide sequence ID" value="NZ_RKRE01000002.1"/>
</dbReference>
<reference evidence="5 6" key="1">
    <citation type="submission" date="2018-11" db="EMBL/GenBank/DDBJ databases">
        <title>Genomic Encyclopedia of Type Strains, Phase IV (KMG-IV): sequencing the most valuable type-strain genomes for metagenomic binning, comparative biology and taxonomic classification.</title>
        <authorList>
            <person name="Goeker M."/>
        </authorList>
    </citation>
    <scope>NUCLEOTIDE SEQUENCE [LARGE SCALE GENOMIC DNA]</scope>
    <source>
        <strain evidence="5 6">DSM 102936</strain>
    </source>
</reference>
<evidence type="ECO:0000256" key="1">
    <source>
        <dbReference type="ARBA" id="ARBA00018672"/>
    </source>
</evidence>
<dbReference type="AlphaFoldDB" id="A0A3N5BSS3"/>
<dbReference type="PROSITE" id="PS50110">
    <property type="entry name" value="RESPONSE_REGULATORY"/>
    <property type="match status" value="1"/>
</dbReference>
<keyword evidence="6" id="KW-1185">Reference proteome</keyword>
<protein>
    <recommendedName>
        <fullName evidence="1">Stage 0 sporulation protein A homolog</fullName>
    </recommendedName>
</protein>
<evidence type="ECO:0000259" key="4">
    <source>
        <dbReference type="PROSITE" id="PS50110"/>
    </source>
</evidence>
<comment type="caution">
    <text evidence="5">The sequence shown here is derived from an EMBL/GenBank/DDBJ whole genome shotgun (WGS) entry which is preliminary data.</text>
</comment>
<gene>
    <name evidence="5" type="ORF">EDD75_1080</name>
</gene>
<evidence type="ECO:0000256" key="2">
    <source>
        <dbReference type="ARBA" id="ARBA00024867"/>
    </source>
</evidence>
<dbReference type="Gene3D" id="3.40.50.2300">
    <property type="match status" value="1"/>
</dbReference>
<dbReference type="InterPro" id="IPR011006">
    <property type="entry name" value="CheY-like_superfamily"/>
</dbReference>
<organism evidence="5 6">
    <name type="scientific">Thermodesulfitimonas autotrophica</name>
    <dbReference type="NCBI Taxonomy" id="1894989"/>
    <lineage>
        <taxon>Bacteria</taxon>
        <taxon>Bacillati</taxon>
        <taxon>Bacillota</taxon>
        <taxon>Clostridia</taxon>
        <taxon>Thermoanaerobacterales</taxon>
        <taxon>Thermoanaerobacteraceae</taxon>
        <taxon>Thermodesulfitimonas</taxon>
    </lineage>
</organism>
<proteinExistence type="predicted"/>
<accession>A0A3N5BSS3</accession>
<dbReference type="Proteomes" id="UP000282654">
    <property type="component" value="Unassembled WGS sequence"/>
</dbReference>
<name>A0A3N5BSS3_9THEO</name>
<sequence>MRLLLIDDDTLIFESLQAALAPAGYPCDWYTDPAQAVKPYRPGQYDVLLTDMPQMSGTDVLRQVRSRY</sequence>